<dbReference type="Proteomes" id="UP001429580">
    <property type="component" value="Unassembled WGS sequence"/>
</dbReference>
<dbReference type="InterPro" id="IPR022488">
    <property type="entry name" value="PPK2-related"/>
</dbReference>
<name>A0ABX0UZG5_9HYPH</name>
<reference evidence="4 5" key="1">
    <citation type="submission" date="2020-03" db="EMBL/GenBank/DDBJ databases">
        <title>Genomic Encyclopedia of Type Strains, Phase IV (KMG-IV): sequencing the most valuable type-strain genomes for metagenomic binning, comparative biology and taxonomic classification.</title>
        <authorList>
            <person name="Goeker M."/>
        </authorList>
    </citation>
    <scope>NUCLEOTIDE SEQUENCE [LARGE SCALE GENOMIC DNA]</scope>
    <source>
        <strain evidence="4 5">DSM 103870</strain>
    </source>
</reference>
<evidence type="ECO:0000259" key="3">
    <source>
        <dbReference type="Pfam" id="PF03976"/>
    </source>
</evidence>
<evidence type="ECO:0000313" key="5">
    <source>
        <dbReference type="Proteomes" id="UP001429580"/>
    </source>
</evidence>
<dbReference type="Gene3D" id="3.40.50.300">
    <property type="entry name" value="P-loop containing nucleotide triphosphate hydrolases"/>
    <property type="match status" value="2"/>
</dbReference>
<keyword evidence="1" id="KW-0066">ATP synthesis</keyword>
<dbReference type="SUPFAM" id="SSF52540">
    <property type="entry name" value="P-loop containing nucleoside triphosphate hydrolases"/>
    <property type="match status" value="2"/>
</dbReference>
<dbReference type="RefSeq" id="WP_166952348.1">
    <property type="nucleotide sequence ID" value="NZ_JAASQI010000004.1"/>
</dbReference>
<dbReference type="NCBIfam" id="TIGR03708">
    <property type="entry name" value="poly_P_AMP_trns"/>
    <property type="match status" value="1"/>
</dbReference>
<dbReference type="Pfam" id="PF03976">
    <property type="entry name" value="PPK2"/>
    <property type="match status" value="2"/>
</dbReference>
<organism evidence="4 5">
    <name type="scientific">Pseudochelatococcus lubricantis</name>
    <dbReference type="NCBI Taxonomy" id="1538102"/>
    <lineage>
        <taxon>Bacteria</taxon>
        <taxon>Pseudomonadati</taxon>
        <taxon>Pseudomonadota</taxon>
        <taxon>Alphaproteobacteria</taxon>
        <taxon>Hyphomicrobiales</taxon>
        <taxon>Chelatococcaceae</taxon>
        <taxon>Pseudochelatococcus</taxon>
    </lineage>
</organism>
<evidence type="ECO:0000313" key="4">
    <source>
        <dbReference type="EMBL" id="NIJ58353.1"/>
    </source>
</evidence>
<dbReference type="InterPro" id="IPR027417">
    <property type="entry name" value="P-loop_NTPase"/>
</dbReference>
<dbReference type="PANTHER" id="PTHR34383">
    <property type="entry name" value="POLYPHOSPHATE:AMP PHOSPHOTRANSFERASE-RELATED"/>
    <property type="match status" value="1"/>
</dbReference>
<keyword evidence="5" id="KW-1185">Reference proteome</keyword>
<evidence type="ECO:0000256" key="1">
    <source>
        <dbReference type="ARBA" id="ARBA00023310"/>
    </source>
</evidence>
<sequence length="502" mass="57601">MFDSVRLEHKLGKEEFKEIEAQLRNELLDAQREMQERGTHSIMILINGADGAGKGEVLNRLYEWLDPRYLETIGIDIRDKTNNDWPKEWYYWRGVPAKGRVAAVLGSWYHLMLRERALGHLNREGFLGSVAVAREHETMLGHEGVRVLKLWLHLNPDEAERRYRKARGKSGFGHPLVQEWADVPAAHNKKRLHEAAKEVAQLVSPDAVPWVVVPAADARYRDVAVGRALLALMRATFAAAEPKAPAEATPGAGVLSPVATRPLPRPSIVGAIDLTKTVDPKDYKHRLREDQRRIFELTSSEAFRKRGLVCVFEGNDAAGKGGCIRRLRQALDPRDFRVHAVAAPSDEELARPYLWRFWRNIPRRGRTAVFDRSWYGRVLVERVEGFASVADWTRAYGEINAFERQLTRNGYIVLKFWLAISPEEQLRRFEERADTPYKQFKITDEDWRNREKWDLYEEAVTDMVDRTSTPLAPWTLVPAVDKRYARVTVLNTVADRLELALS</sequence>
<evidence type="ECO:0000256" key="2">
    <source>
        <dbReference type="ARBA" id="ARBA00024500"/>
    </source>
</evidence>
<accession>A0ABX0UZG5</accession>
<dbReference type="EMBL" id="JAASQI010000004">
    <property type="protein sequence ID" value="NIJ58353.1"/>
    <property type="molecule type" value="Genomic_DNA"/>
</dbReference>
<feature type="domain" description="Polyphosphate kinase-2-related" evidence="3">
    <location>
        <begin position="279"/>
        <end position="498"/>
    </location>
</feature>
<comment type="caution">
    <text evidence="4">The sequence shown here is derived from an EMBL/GenBank/DDBJ whole genome shotgun (WGS) entry which is preliminary data.</text>
</comment>
<feature type="domain" description="Polyphosphate kinase-2-related" evidence="3">
    <location>
        <begin position="12"/>
        <end position="234"/>
    </location>
</feature>
<dbReference type="InterPro" id="IPR022489">
    <property type="entry name" value="PolyP_AMP_Tfrase"/>
</dbReference>
<comment type="catalytic activity">
    <reaction evidence="2">
        <text>[phosphate](n) + ATP = [phosphate](n+1) + ADP</text>
        <dbReference type="Rhea" id="RHEA:19573"/>
        <dbReference type="Rhea" id="RHEA-COMP:9859"/>
        <dbReference type="Rhea" id="RHEA-COMP:14280"/>
        <dbReference type="ChEBI" id="CHEBI:16838"/>
        <dbReference type="ChEBI" id="CHEBI:30616"/>
        <dbReference type="ChEBI" id="CHEBI:456216"/>
    </reaction>
    <physiologicalReaction direction="right-to-left" evidence="2">
        <dbReference type="Rhea" id="RHEA:19575"/>
    </physiologicalReaction>
</comment>
<protein>
    <submittedName>
        <fullName evidence="4">Polyphosphate:AMP phosphotransferase</fullName>
    </submittedName>
</protein>
<gene>
    <name evidence="4" type="ORF">FHS82_002195</name>
</gene>
<proteinExistence type="predicted"/>
<dbReference type="PANTHER" id="PTHR34383:SF3">
    <property type="entry name" value="POLYPHOSPHATE:AMP PHOSPHOTRANSFERASE"/>
    <property type="match status" value="1"/>
</dbReference>